<evidence type="ECO:0000256" key="1">
    <source>
        <dbReference type="ARBA" id="ARBA00004447"/>
    </source>
</evidence>
<evidence type="ECO:0000259" key="14">
    <source>
        <dbReference type="Pfam" id="PF17039"/>
    </source>
</evidence>
<evidence type="ECO:0000256" key="2">
    <source>
        <dbReference type="ARBA" id="ARBA00004922"/>
    </source>
</evidence>
<dbReference type="GO" id="GO:0008417">
    <property type="term" value="F:fucosyltransferase activity"/>
    <property type="evidence" value="ECO:0007669"/>
    <property type="project" value="InterPro"/>
</dbReference>
<evidence type="ECO:0000256" key="5">
    <source>
        <dbReference type="ARBA" id="ARBA00022679"/>
    </source>
</evidence>
<keyword evidence="5 12" id="KW-0808">Transferase</keyword>
<dbReference type="GO" id="GO:0032580">
    <property type="term" value="C:Golgi cisterna membrane"/>
    <property type="evidence" value="ECO:0007669"/>
    <property type="project" value="UniProtKB-SubCell"/>
</dbReference>
<dbReference type="Gene3D" id="3.40.50.11660">
    <property type="entry name" value="Glycosyl transferase family 10, C-terminal domain"/>
    <property type="match status" value="1"/>
</dbReference>
<evidence type="ECO:0000256" key="6">
    <source>
        <dbReference type="ARBA" id="ARBA00022692"/>
    </source>
</evidence>
<comment type="subcellular location">
    <subcellularLocation>
        <location evidence="1 12">Golgi apparatus</location>
        <location evidence="1 12">Golgi stack membrane</location>
        <topology evidence="1 12">Single-pass type II membrane protein</topology>
    </subcellularLocation>
</comment>
<keyword evidence="16" id="KW-1185">Reference proteome</keyword>
<feature type="domain" description="Fucosyltransferase C-terminal" evidence="13">
    <location>
        <begin position="253"/>
        <end position="430"/>
    </location>
</feature>
<dbReference type="OrthoDB" id="427096at2759"/>
<dbReference type="SUPFAM" id="SSF53756">
    <property type="entry name" value="UDP-Glycosyltransferase/glycogen phosphorylase"/>
    <property type="match status" value="1"/>
</dbReference>
<reference evidence="15" key="2">
    <citation type="submission" date="2022-10" db="EMBL/GenBank/DDBJ databases">
        <authorList>
            <consortium name="ENA_rothamsted_submissions"/>
            <consortium name="culmorum"/>
            <person name="King R."/>
        </authorList>
    </citation>
    <scope>NUCLEOTIDE SEQUENCE</scope>
</reference>
<keyword evidence="10 12" id="KW-0472">Membrane</keyword>
<keyword evidence="6 12" id="KW-0812">Transmembrane</keyword>
<name>A0A9N9RG27_9DIPT</name>
<feature type="transmembrane region" description="Helical" evidence="12">
    <location>
        <begin position="27"/>
        <end position="45"/>
    </location>
</feature>
<dbReference type="InterPro" id="IPR031481">
    <property type="entry name" value="Glyco_tran_10_N"/>
</dbReference>
<comment type="similarity">
    <text evidence="3 12">Belongs to the glycosyltransferase 10 family.</text>
</comment>
<organism evidence="15 16">
    <name type="scientific">Chironomus riparius</name>
    <dbReference type="NCBI Taxonomy" id="315576"/>
    <lineage>
        <taxon>Eukaryota</taxon>
        <taxon>Metazoa</taxon>
        <taxon>Ecdysozoa</taxon>
        <taxon>Arthropoda</taxon>
        <taxon>Hexapoda</taxon>
        <taxon>Insecta</taxon>
        <taxon>Pterygota</taxon>
        <taxon>Neoptera</taxon>
        <taxon>Endopterygota</taxon>
        <taxon>Diptera</taxon>
        <taxon>Nematocera</taxon>
        <taxon>Chironomoidea</taxon>
        <taxon>Chironomidae</taxon>
        <taxon>Chironominae</taxon>
        <taxon>Chironomus</taxon>
    </lineage>
</organism>
<sequence>MSKSVDKIKLVPKHEHQKLKVIPRKKLRTLIFLILVALAILFIYTCVPRNFLSISSSKYSVLNSSSSLKDSESEEFNDYYDILNDEKPKGTTERIKESGKTKNILFWTRFFNNPDWYTGKDEAGEEVLKSVQCPVTNCFFTHNKELLGDIRKFDAIAFHGPEFRRAPLPNIRSPEQFYIFVSLESPTAVLDNLSAYKNFYNLSMTYRLDSDIKFDYGKVIDIKTNEIIAPAVNPKWKTPDENFYDEKIMQKFNTKKKPVAWFVSNCYTRSNRNKLVADIQKYIDVDIYGNCGKLKCPVDDQKCLDMLTADYKFYLSFENSLCKDYVTEKLYRPLTQYIIPIVFNGGNTSRFAPPKSYINANDYNTPEELVKYLKYLIDNPKEYVKYFWWKQHYTIKSHPTYQYTLCDMCKKFNSESFMKAHHQYEDINEWYRNKDMCNQNSHIKFDNH</sequence>
<keyword evidence="11" id="KW-0325">Glycoprotein</keyword>
<evidence type="ECO:0000256" key="11">
    <source>
        <dbReference type="ARBA" id="ARBA00023180"/>
    </source>
</evidence>
<keyword evidence="8 12" id="KW-1133">Transmembrane helix</keyword>
<evidence type="ECO:0000256" key="10">
    <source>
        <dbReference type="ARBA" id="ARBA00023136"/>
    </source>
</evidence>
<dbReference type="InterPro" id="IPR055270">
    <property type="entry name" value="Glyco_tran_10_C"/>
</dbReference>
<protein>
    <recommendedName>
        <fullName evidence="12">Fucosyltransferase</fullName>
        <ecNumber evidence="12">2.4.1.-</ecNumber>
    </recommendedName>
</protein>
<evidence type="ECO:0000313" key="16">
    <source>
        <dbReference type="Proteomes" id="UP001153620"/>
    </source>
</evidence>
<evidence type="ECO:0000256" key="9">
    <source>
        <dbReference type="ARBA" id="ARBA00023034"/>
    </source>
</evidence>
<evidence type="ECO:0000259" key="13">
    <source>
        <dbReference type="Pfam" id="PF00852"/>
    </source>
</evidence>
<evidence type="ECO:0000256" key="8">
    <source>
        <dbReference type="ARBA" id="ARBA00022989"/>
    </source>
</evidence>
<dbReference type="PANTHER" id="PTHR48438:SF1">
    <property type="entry name" value="ALPHA-(1,3)-FUCOSYLTRANSFERASE C-RELATED"/>
    <property type="match status" value="1"/>
</dbReference>
<comment type="pathway">
    <text evidence="2">Protein modification; protein glycosylation.</text>
</comment>
<dbReference type="Pfam" id="PF00852">
    <property type="entry name" value="Glyco_transf_10"/>
    <property type="match status" value="1"/>
</dbReference>
<evidence type="ECO:0000256" key="12">
    <source>
        <dbReference type="RuleBase" id="RU003832"/>
    </source>
</evidence>
<keyword evidence="4 12" id="KW-0328">Glycosyltransferase</keyword>
<dbReference type="EC" id="2.4.1.-" evidence="12"/>
<dbReference type="AlphaFoldDB" id="A0A9N9RG27"/>
<dbReference type="InterPro" id="IPR038577">
    <property type="entry name" value="GT10-like_C_sf"/>
</dbReference>
<keyword evidence="9 12" id="KW-0333">Golgi apparatus</keyword>
<dbReference type="FunFam" id="3.40.50.11660:FF:000006">
    <property type="entry name" value="Alpha-(1,3)-fucosyltransferase C"/>
    <property type="match status" value="1"/>
</dbReference>
<evidence type="ECO:0000256" key="4">
    <source>
        <dbReference type="ARBA" id="ARBA00022676"/>
    </source>
</evidence>
<accession>A0A9N9RG27</accession>
<gene>
    <name evidence="15" type="ORF">CHIRRI_LOCUS208</name>
</gene>
<evidence type="ECO:0000313" key="15">
    <source>
        <dbReference type="EMBL" id="CAG9797208.1"/>
    </source>
</evidence>
<evidence type="ECO:0000256" key="3">
    <source>
        <dbReference type="ARBA" id="ARBA00008919"/>
    </source>
</evidence>
<reference evidence="15" key="1">
    <citation type="submission" date="2022-01" db="EMBL/GenBank/DDBJ databases">
        <authorList>
            <person name="King R."/>
        </authorList>
    </citation>
    <scope>NUCLEOTIDE SEQUENCE</scope>
</reference>
<dbReference type="EMBL" id="OU895877">
    <property type="protein sequence ID" value="CAG9797208.1"/>
    <property type="molecule type" value="Genomic_DNA"/>
</dbReference>
<dbReference type="PANTHER" id="PTHR48438">
    <property type="entry name" value="ALPHA-(1,3)-FUCOSYLTRANSFERASE C-RELATED"/>
    <property type="match status" value="1"/>
</dbReference>
<dbReference type="InterPro" id="IPR001503">
    <property type="entry name" value="Glyco_trans_10"/>
</dbReference>
<feature type="domain" description="Fucosyltransferase N-terminal" evidence="14">
    <location>
        <begin position="100"/>
        <end position="217"/>
    </location>
</feature>
<keyword evidence="7" id="KW-0735">Signal-anchor</keyword>
<dbReference type="Proteomes" id="UP001153620">
    <property type="component" value="Chromosome 1"/>
</dbReference>
<evidence type="ECO:0000256" key="7">
    <source>
        <dbReference type="ARBA" id="ARBA00022968"/>
    </source>
</evidence>
<proteinExistence type="inferred from homology"/>
<dbReference type="Pfam" id="PF17039">
    <property type="entry name" value="Glyco_tran_10_N"/>
    <property type="match status" value="1"/>
</dbReference>